<accession>A0ABS7QBM0</accession>
<protein>
    <submittedName>
        <fullName evidence="7">Peptide-binding protein</fullName>
    </submittedName>
</protein>
<dbReference type="InterPro" id="IPR000914">
    <property type="entry name" value="SBP_5_dom"/>
</dbReference>
<dbReference type="InterPro" id="IPR030678">
    <property type="entry name" value="Peptide/Ni-bd"/>
</dbReference>
<organism evidence="7 8">
    <name type="scientific">Actinacidiphila acidipaludis</name>
    <dbReference type="NCBI Taxonomy" id="2873382"/>
    <lineage>
        <taxon>Bacteria</taxon>
        <taxon>Bacillati</taxon>
        <taxon>Actinomycetota</taxon>
        <taxon>Actinomycetes</taxon>
        <taxon>Kitasatosporales</taxon>
        <taxon>Streptomycetaceae</taxon>
        <taxon>Actinacidiphila</taxon>
    </lineage>
</organism>
<evidence type="ECO:0000256" key="1">
    <source>
        <dbReference type="ARBA" id="ARBA00004196"/>
    </source>
</evidence>
<evidence type="ECO:0000256" key="5">
    <source>
        <dbReference type="SAM" id="SignalP"/>
    </source>
</evidence>
<keyword evidence="3" id="KW-0813">Transport</keyword>
<comment type="subcellular location">
    <subcellularLocation>
        <location evidence="1">Cell envelope</location>
    </subcellularLocation>
</comment>
<feature type="signal peptide" evidence="5">
    <location>
        <begin position="1"/>
        <end position="20"/>
    </location>
</feature>
<dbReference type="SUPFAM" id="SSF53850">
    <property type="entry name" value="Periplasmic binding protein-like II"/>
    <property type="match status" value="1"/>
</dbReference>
<sequence length="534" mass="57858">MNRKLLALPAVMGLAALPLAGCGSGSGSGDGGRAIVVGTTDTFQMSKENPAPFDPATGYDIGSWNIFNNTYQTLLRLPRSGTDPEPEAAKECHFTDSQGEQYRCTLRSGLMFSNGDKITSADVKFSVDRQLKINDPNGPASLLSNVDKVETPDSSTVVFHLSGPDSTFPFKLATPAADIVDSRVYGATAVHTGYSVLGSGPYTLASFDAGKSAIFTRNPKYKGSVTINNSKIELRFFTSSAAMMKALKSGSIDVMSRTMAPAQINELADGADPSIKLTEAPGTEIRYLVFNTADPTVKKLAVRTAIAELVNRQSLTHDVYQRTTTPLYSLVPQGITGHTNAFFNKYGDEPNLARARSVLAQAGISTPVPLTLSYTTNHYGEATAPEFTLLKEQLESGGLFRVSLQGVSDWSGYKAAYRAHKYQVFGMGWFPDFPDPDNYIAPFFGADDFLNLAYVNKELRDQIIPGTRQKTERSGAVGDFERAQQIIAQQIPVLPLWQGKQYIAARSDITGTEWALNASSTTQFWELGRGVPTN</sequence>
<comment type="caution">
    <text evidence="7">The sequence shown here is derived from an EMBL/GenBank/DDBJ whole genome shotgun (WGS) entry which is preliminary data.</text>
</comment>
<gene>
    <name evidence="7" type="ORF">K7862_23090</name>
</gene>
<feature type="domain" description="Solute-binding protein family 5" evidence="6">
    <location>
        <begin position="84"/>
        <end position="448"/>
    </location>
</feature>
<dbReference type="Gene3D" id="3.40.190.10">
    <property type="entry name" value="Periplasmic binding protein-like II"/>
    <property type="match status" value="1"/>
</dbReference>
<feature type="chain" id="PRO_5045600794" evidence="5">
    <location>
        <begin position="21"/>
        <end position="534"/>
    </location>
</feature>
<keyword evidence="8" id="KW-1185">Reference proteome</keyword>
<dbReference type="PANTHER" id="PTHR30290">
    <property type="entry name" value="PERIPLASMIC BINDING COMPONENT OF ABC TRANSPORTER"/>
    <property type="match status" value="1"/>
</dbReference>
<dbReference type="EMBL" id="JAINZZ010000032">
    <property type="protein sequence ID" value="MBY8880497.1"/>
    <property type="molecule type" value="Genomic_DNA"/>
</dbReference>
<name>A0ABS7QBM0_9ACTN</name>
<proteinExistence type="inferred from homology"/>
<keyword evidence="4 5" id="KW-0732">Signal</keyword>
<evidence type="ECO:0000256" key="4">
    <source>
        <dbReference type="ARBA" id="ARBA00022729"/>
    </source>
</evidence>
<evidence type="ECO:0000313" key="7">
    <source>
        <dbReference type="EMBL" id="MBY8880497.1"/>
    </source>
</evidence>
<reference evidence="7 8" key="1">
    <citation type="submission" date="2021-08" db="EMBL/GenBank/DDBJ databases">
        <title>WGS of actinomycetes from Thailand.</title>
        <authorList>
            <person name="Thawai C."/>
        </authorList>
    </citation>
    <scope>NUCLEOTIDE SEQUENCE [LARGE SCALE GENOMIC DNA]</scope>
    <source>
        <strain evidence="7 8">PLK6-54</strain>
    </source>
</reference>
<dbReference type="PANTHER" id="PTHR30290:SF10">
    <property type="entry name" value="PERIPLASMIC OLIGOPEPTIDE-BINDING PROTEIN-RELATED"/>
    <property type="match status" value="1"/>
</dbReference>
<dbReference type="InterPro" id="IPR039424">
    <property type="entry name" value="SBP_5"/>
</dbReference>
<evidence type="ECO:0000259" key="6">
    <source>
        <dbReference type="Pfam" id="PF00496"/>
    </source>
</evidence>
<dbReference type="PIRSF" id="PIRSF002741">
    <property type="entry name" value="MppA"/>
    <property type="match status" value="1"/>
</dbReference>
<dbReference type="Gene3D" id="3.10.105.10">
    <property type="entry name" value="Dipeptide-binding Protein, Domain 3"/>
    <property type="match status" value="1"/>
</dbReference>
<dbReference type="Gene3D" id="3.90.76.10">
    <property type="entry name" value="Dipeptide-binding Protein, Domain 1"/>
    <property type="match status" value="1"/>
</dbReference>
<dbReference type="Pfam" id="PF00496">
    <property type="entry name" value="SBP_bac_5"/>
    <property type="match status" value="1"/>
</dbReference>
<evidence type="ECO:0000256" key="3">
    <source>
        <dbReference type="ARBA" id="ARBA00022448"/>
    </source>
</evidence>
<comment type="similarity">
    <text evidence="2">Belongs to the bacterial solute-binding protein 5 family.</text>
</comment>
<evidence type="ECO:0000313" key="8">
    <source>
        <dbReference type="Proteomes" id="UP000778578"/>
    </source>
</evidence>
<dbReference type="RefSeq" id="WP_222965585.1">
    <property type="nucleotide sequence ID" value="NZ_JAINZZ010000032.1"/>
</dbReference>
<dbReference type="Proteomes" id="UP000778578">
    <property type="component" value="Unassembled WGS sequence"/>
</dbReference>
<evidence type="ECO:0000256" key="2">
    <source>
        <dbReference type="ARBA" id="ARBA00005695"/>
    </source>
</evidence>